<reference evidence="1 2" key="1">
    <citation type="journal article" date="2016" name="J. Zhejiang Univ. Sci. B">
        <title>Antibiotic resistance mechanisms of Myroides sp.</title>
        <authorList>
            <person name="Hu S."/>
            <person name="Yuan S."/>
            <person name="Qu H."/>
            <person name="Jiang T."/>
            <person name="Zhou Y."/>
            <person name="Wang M."/>
            <person name="Ming D."/>
        </authorList>
    </citation>
    <scope>NUCLEOTIDE SEQUENCE [LARGE SCALE GENOMIC DNA]</scope>
    <source>
        <strain evidence="1 2">PR63039</strain>
    </source>
</reference>
<proteinExistence type="predicted"/>
<dbReference type="Proteomes" id="UP000069030">
    <property type="component" value="Chromosome"/>
</dbReference>
<dbReference type="PROSITE" id="PS51257">
    <property type="entry name" value="PROKAR_LIPOPROTEIN"/>
    <property type="match status" value="1"/>
</dbReference>
<protein>
    <submittedName>
        <fullName evidence="1">Uncharacterized protein</fullName>
    </submittedName>
</protein>
<dbReference type="InterPro" id="IPR025411">
    <property type="entry name" value="DUF4136"/>
</dbReference>
<gene>
    <name evidence="1" type="ORF">AS202_03070</name>
</gene>
<dbReference type="Gene3D" id="3.30.160.670">
    <property type="match status" value="1"/>
</dbReference>
<dbReference type="eggNOG" id="ENOG5032YB2">
    <property type="taxonomic scope" value="Bacteria"/>
</dbReference>
<evidence type="ECO:0000313" key="2">
    <source>
        <dbReference type="Proteomes" id="UP000069030"/>
    </source>
</evidence>
<evidence type="ECO:0000313" key="1">
    <source>
        <dbReference type="EMBL" id="ALU25199.1"/>
    </source>
</evidence>
<accession>A0A0S7EG64</accession>
<dbReference type="AlphaFoldDB" id="A0A0S7EG64"/>
<organism evidence="1 2">
    <name type="scientific">Myroides odoratimimus</name>
    <dbReference type="NCBI Taxonomy" id="76832"/>
    <lineage>
        <taxon>Bacteria</taxon>
        <taxon>Pseudomonadati</taxon>
        <taxon>Bacteroidota</taxon>
        <taxon>Flavobacteriia</taxon>
        <taxon>Flavobacteriales</taxon>
        <taxon>Flavobacteriaceae</taxon>
        <taxon>Myroides</taxon>
    </lineage>
</organism>
<dbReference type="KEGG" id="mod:AS202_03070"/>
<name>A0A0S7EG64_9FLAO</name>
<dbReference type="Pfam" id="PF13590">
    <property type="entry name" value="DUF4136"/>
    <property type="match status" value="1"/>
</dbReference>
<dbReference type="EMBL" id="CP013690">
    <property type="protein sequence ID" value="ALU25199.1"/>
    <property type="molecule type" value="Genomic_DNA"/>
</dbReference>
<dbReference type="RefSeq" id="WP_006259632.1">
    <property type="nucleotide sequence ID" value="NZ_BCMQ01000005.1"/>
</dbReference>
<sequence>MKAIKLLPLALLMLFIASCSSVKVTADYDKAVDFEQYKTYAFFKEGIDQATINDLDKKRILTAIDSNLTAKGFTKASSNPDFVINIFTKASKQVNVTTHNNFYSPYGYYGWGWGPYWGPNNTTVSTSIEGTLYIDVLDTKKKALIWQGIGTGYLDNAPTPEKKEERIHEFIEKILTKFPPTLEKK</sequence>